<dbReference type="GO" id="GO:0016709">
    <property type="term" value="F:oxidoreductase activity, acting on paired donors, with incorporation or reduction of molecular oxygen, NAD(P)H as one donor, and incorporation of one atom of oxygen"/>
    <property type="evidence" value="ECO:0007669"/>
    <property type="project" value="UniProtKB-ARBA"/>
</dbReference>
<dbReference type="InterPro" id="IPR002938">
    <property type="entry name" value="FAD-bd"/>
</dbReference>
<proteinExistence type="predicted"/>
<dbReference type="PANTHER" id="PTHR43004:SF19">
    <property type="entry name" value="BINDING MONOOXYGENASE, PUTATIVE (JCVI)-RELATED"/>
    <property type="match status" value="1"/>
</dbReference>
<keyword evidence="3" id="KW-0274">FAD</keyword>
<evidence type="ECO:0000256" key="2">
    <source>
        <dbReference type="ARBA" id="ARBA00022630"/>
    </source>
</evidence>
<dbReference type="PANTHER" id="PTHR43004">
    <property type="entry name" value="TRK SYSTEM POTASSIUM UPTAKE PROTEIN"/>
    <property type="match status" value="1"/>
</dbReference>
<sequence>MDTDVIVVGAGATGLMVAAELALAGVRPVVLETLGARSTQSRALNLHPRTSEILEARGLLADLLEHQIVLGTPAHSFFGALPVPLDCHPWRTRHPYQIGVLQTRVEERLEGRLAELGVTVSRGHEVTAVEQDPDGVTATVRTAGGGRRFRARYLVGCDGGRSPVRKALAADFPGTDGTQLFVAADVVLARPPERWHAELDPERQRHLRLLPGNSMAGVVPVPGGRLMFSLRALEDGVHRLSFSGPAVQRVPREEPVAEAEIREAIRTACGLDSELKEVRWASRFSDACRQVEHYRHGRVLLAGDAAHIIVPLGGQGLNLGLQDAFNLGWKLAAEVGGWAPAGLLDTYHTERHPAAAVLLREARAQFSLLDGGPELTPLREVLIELLGLPETNRHLAGVVSGLGLRHPAPVDAHPLVGRRLPDLDLRTADGPLPAHRLLGGGRGVFLDLSGAPADEDVVGAWAHRVDIRAATTAEDIGARQVLVRPDGHVCWADDRERLAEALGRWFGAPR</sequence>
<name>A0A0A0NIF6_STRRN</name>
<dbReference type="Pfam" id="PF01494">
    <property type="entry name" value="FAD_binding_3"/>
    <property type="match status" value="1"/>
</dbReference>
<dbReference type="Pfam" id="PF21274">
    <property type="entry name" value="Rng_hyd_C"/>
    <property type="match status" value="1"/>
</dbReference>
<accession>A0A0A0NIF6</accession>
<comment type="caution">
    <text evidence="5">The sequence shown here is derived from an EMBL/GenBank/DDBJ whole genome shotgun (WGS) entry which is preliminary data.</text>
</comment>
<gene>
    <name evidence="5" type="ORF">D3C57_121910</name>
</gene>
<dbReference type="Gene3D" id="3.50.50.60">
    <property type="entry name" value="FAD/NAD(P)-binding domain"/>
    <property type="match status" value="1"/>
</dbReference>
<dbReference type="SUPFAM" id="SSF51905">
    <property type="entry name" value="FAD/NAD(P)-binding domain"/>
    <property type="match status" value="1"/>
</dbReference>
<dbReference type="Gene3D" id="3.40.30.120">
    <property type="match status" value="1"/>
</dbReference>
<dbReference type="InterPro" id="IPR050641">
    <property type="entry name" value="RIFMO-like"/>
</dbReference>
<feature type="domain" description="FAD-binding" evidence="4">
    <location>
        <begin position="2"/>
        <end position="361"/>
    </location>
</feature>
<dbReference type="Gene3D" id="3.30.70.2450">
    <property type="match status" value="1"/>
</dbReference>
<evidence type="ECO:0000256" key="1">
    <source>
        <dbReference type="ARBA" id="ARBA00001974"/>
    </source>
</evidence>
<dbReference type="Proteomes" id="UP000281594">
    <property type="component" value="Unassembled WGS sequence"/>
</dbReference>
<keyword evidence="2" id="KW-0285">Flavoprotein</keyword>
<evidence type="ECO:0000313" key="6">
    <source>
        <dbReference type="Proteomes" id="UP000281594"/>
    </source>
</evidence>
<dbReference type="PRINTS" id="PR00420">
    <property type="entry name" value="RNGMNOXGNASE"/>
</dbReference>
<organism evidence="5 6">
    <name type="scientific">Streptomyces rapamycinicus (strain ATCC 29253 / DSM 41530 / NRRL 5491 / AYB-994)</name>
    <name type="common">Streptomyces hygroscopicus (strain ATCC 29253)</name>
    <dbReference type="NCBI Taxonomy" id="1343740"/>
    <lineage>
        <taxon>Bacteria</taxon>
        <taxon>Bacillati</taxon>
        <taxon>Actinomycetota</taxon>
        <taxon>Actinomycetes</taxon>
        <taxon>Kitasatosporales</taxon>
        <taxon>Streptomycetaceae</taxon>
        <taxon>Streptomyces</taxon>
        <taxon>Streptomyces violaceusniger group</taxon>
    </lineage>
</organism>
<comment type="cofactor">
    <cofactor evidence="1">
        <name>FAD</name>
        <dbReference type="ChEBI" id="CHEBI:57692"/>
    </cofactor>
</comment>
<dbReference type="RefSeq" id="WP_020869297.1">
    <property type="nucleotide sequence ID" value="NC_022785.1"/>
</dbReference>
<dbReference type="STRING" id="1343740.M271_21670"/>
<evidence type="ECO:0000259" key="4">
    <source>
        <dbReference type="Pfam" id="PF01494"/>
    </source>
</evidence>
<dbReference type="KEGG" id="src:M271_21670"/>
<dbReference type="HOGENOM" id="CLU_009665_20_1_11"/>
<reference evidence="5 6" key="1">
    <citation type="journal article" date="2018" name="J. Biol. Chem.">
        <title>Discovery of the actinoplanic acid pathway in Streptomyces rapamycinicus reveals a genetically conserved synergism with rapamycin.</title>
        <authorList>
            <person name="Mrak P."/>
            <person name="Krastel P."/>
            <person name="Pivk Lukancic P."/>
            <person name="Tao J."/>
            <person name="Pistorius D."/>
            <person name="Moore C.M."/>
        </authorList>
    </citation>
    <scope>NUCLEOTIDE SEQUENCE [LARGE SCALE GENOMIC DNA]</scope>
    <source>
        <strain evidence="5 6">NRRL 5491</strain>
    </source>
</reference>
<dbReference type="eggNOG" id="COG0654">
    <property type="taxonomic scope" value="Bacteria"/>
</dbReference>
<protein>
    <recommendedName>
        <fullName evidence="4">FAD-binding domain-containing protein</fullName>
    </recommendedName>
</protein>
<evidence type="ECO:0000256" key="3">
    <source>
        <dbReference type="ARBA" id="ARBA00022827"/>
    </source>
</evidence>
<dbReference type="InterPro" id="IPR036188">
    <property type="entry name" value="FAD/NAD-bd_sf"/>
</dbReference>
<dbReference type="GO" id="GO:0071949">
    <property type="term" value="F:FAD binding"/>
    <property type="evidence" value="ECO:0007669"/>
    <property type="project" value="InterPro"/>
</dbReference>
<evidence type="ECO:0000313" key="5">
    <source>
        <dbReference type="EMBL" id="RLV81085.1"/>
    </source>
</evidence>
<dbReference type="AlphaFoldDB" id="A0A0A0NIF6"/>
<dbReference type="EMBL" id="QYCY01000001">
    <property type="protein sequence ID" value="RLV81085.1"/>
    <property type="molecule type" value="Genomic_DNA"/>
</dbReference>